<comment type="similarity">
    <text evidence="1 2">Belongs to the small heat shock protein (HSP20) family.</text>
</comment>
<dbReference type="STRING" id="633440.SAMN05421869_109269"/>
<dbReference type="PANTHER" id="PTHR11527">
    <property type="entry name" value="HEAT-SHOCK PROTEIN 20 FAMILY MEMBER"/>
    <property type="match status" value="1"/>
</dbReference>
<proteinExistence type="inferred from homology"/>
<dbReference type="EMBL" id="FNDJ01000009">
    <property type="protein sequence ID" value="SDJ24090.1"/>
    <property type="molecule type" value="Genomic_DNA"/>
</dbReference>
<evidence type="ECO:0000313" key="5">
    <source>
        <dbReference type="Proteomes" id="UP000199202"/>
    </source>
</evidence>
<dbReference type="Pfam" id="PF00011">
    <property type="entry name" value="HSP20"/>
    <property type="match status" value="1"/>
</dbReference>
<evidence type="ECO:0000313" key="4">
    <source>
        <dbReference type="EMBL" id="SDJ24090.1"/>
    </source>
</evidence>
<dbReference type="AlphaFoldDB" id="A0A1G8S602"/>
<accession>A0A1G8S602</accession>
<sequence>MALLTVRRRGGEMFPAREIEDTYDRLGQLMNAALGEALGTLPGDGGMGAWVPMADVSETEDSYVVEIDVPGARKDQIDVQLSERELIVTGQIEEQERQRRHRKMRRTGQFELRTTLPGDVDADRVEAHLSDGVLTITVPKAEAAKPKHIEVSA</sequence>
<dbReference type="InterPro" id="IPR008978">
    <property type="entry name" value="HSP20-like_chaperone"/>
</dbReference>
<dbReference type="SUPFAM" id="SSF49764">
    <property type="entry name" value="HSP20-like chaperones"/>
    <property type="match status" value="1"/>
</dbReference>
<dbReference type="RefSeq" id="WP_218135902.1">
    <property type="nucleotide sequence ID" value="NZ_FNDJ01000009.1"/>
</dbReference>
<dbReference type="PROSITE" id="PS01031">
    <property type="entry name" value="SHSP"/>
    <property type="match status" value="1"/>
</dbReference>
<reference evidence="4 5" key="1">
    <citation type="submission" date="2016-10" db="EMBL/GenBank/DDBJ databases">
        <authorList>
            <person name="de Groot N.N."/>
        </authorList>
    </citation>
    <scope>NUCLEOTIDE SEQUENCE [LARGE SCALE GENOMIC DNA]</scope>
    <source>
        <strain evidence="4 5">CGMCC 4.6533</strain>
    </source>
</reference>
<name>A0A1G8S602_9ACTN</name>
<gene>
    <name evidence="4" type="ORF">SAMN05421869_109269</name>
</gene>
<evidence type="ECO:0000256" key="1">
    <source>
        <dbReference type="PROSITE-ProRule" id="PRU00285"/>
    </source>
</evidence>
<evidence type="ECO:0000259" key="3">
    <source>
        <dbReference type="PROSITE" id="PS01031"/>
    </source>
</evidence>
<dbReference type="InterPro" id="IPR031107">
    <property type="entry name" value="Small_HSP"/>
</dbReference>
<protein>
    <submittedName>
        <fullName evidence="4">HSP20 family protein</fullName>
    </submittedName>
</protein>
<keyword evidence="5" id="KW-1185">Reference proteome</keyword>
<dbReference type="CDD" id="cd06464">
    <property type="entry name" value="ACD_sHsps-like"/>
    <property type="match status" value="1"/>
</dbReference>
<dbReference type="Proteomes" id="UP000199202">
    <property type="component" value="Unassembled WGS sequence"/>
</dbReference>
<evidence type="ECO:0000256" key="2">
    <source>
        <dbReference type="RuleBase" id="RU003616"/>
    </source>
</evidence>
<dbReference type="Gene3D" id="2.60.40.790">
    <property type="match status" value="1"/>
</dbReference>
<dbReference type="InterPro" id="IPR002068">
    <property type="entry name" value="A-crystallin/Hsp20_dom"/>
</dbReference>
<feature type="domain" description="SHSP" evidence="3">
    <location>
        <begin position="44"/>
        <end position="153"/>
    </location>
</feature>
<organism evidence="4 5">
    <name type="scientific">Nonomuraea jiangxiensis</name>
    <dbReference type="NCBI Taxonomy" id="633440"/>
    <lineage>
        <taxon>Bacteria</taxon>
        <taxon>Bacillati</taxon>
        <taxon>Actinomycetota</taxon>
        <taxon>Actinomycetes</taxon>
        <taxon>Streptosporangiales</taxon>
        <taxon>Streptosporangiaceae</taxon>
        <taxon>Nonomuraea</taxon>
    </lineage>
</organism>